<dbReference type="PANTHER" id="PTHR42718:SF46">
    <property type="entry name" value="BLR6921 PROTEIN"/>
    <property type="match status" value="1"/>
</dbReference>
<dbReference type="Pfam" id="PF07690">
    <property type="entry name" value="MFS_1"/>
    <property type="match status" value="1"/>
</dbReference>
<dbReference type="GO" id="GO:0005886">
    <property type="term" value="C:plasma membrane"/>
    <property type="evidence" value="ECO:0007669"/>
    <property type="project" value="UniProtKB-SubCell"/>
</dbReference>
<feature type="domain" description="Major facilitator superfamily (MFS) profile" evidence="10">
    <location>
        <begin position="15"/>
        <end position="480"/>
    </location>
</feature>
<evidence type="ECO:0000256" key="7">
    <source>
        <dbReference type="ARBA" id="ARBA00023251"/>
    </source>
</evidence>
<evidence type="ECO:0000313" key="11">
    <source>
        <dbReference type="EMBL" id="QQC87573.1"/>
    </source>
</evidence>
<feature type="transmembrane region" description="Helical" evidence="9">
    <location>
        <begin position="409"/>
        <end position="430"/>
    </location>
</feature>
<proteinExistence type="predicted"/>
<feature type="transmembrane region" description="Helical" evidence="9">
    <location>
        <begin position="368"/>
        <end position="388"/>
    </location>
</feature>
<keyword evidence="5 9" id="KW-1133">Transmembrane helix</keyword>
<dbReference type="EMBL" id="CP065959">
    <property type="protein sequence ID" value="QQC87573.1"/>
    <property type="molecule type" value="Genomic_DNA"/>
</dbReference>
<reference evidence="11 12" key="1">
    <citation type="submission" date="2020-12" db="EMBL/GenBank/DDBJ databases">
        <title>Identification and biosynthesis of polyene macrolides produced by Streptomyces alfalfae Men-myco-93-63.</title>
        <authorList>
            <person name="Liu D."/>
            <person name="Li Y."/>
            <person name="Liu L."/>
            <person name="Han X."/>
            <person name="Shen F."/>
        </authorList>
    </citation>
    <scope>NUCLEOTIDE SEQUENCE [LARGE SCALE GENOMIC DNA]</scope>
    <source>
        <strain evidence="11 12">Men-myco-93-63</strain>
    </source>
</reference>
<feature type="compositionally biased region" description="Basic and acidic residues" evidence="8">
    <location>
        <begin position="486"/>
        <end position="499"/>
    </location>
</feature>
<evidence type="ECO:0000313" key="12">
    <source>
        <dbReference type="Proteomes" id="UP000596130"/>
    </source>
</evidence>
<keyword evidence="4 9" id="KW-0812">Transmembrane</keyword>
<dbReference type="PRINTS" id="PR01036">
    <property type="entry name" value="TCRTETB"/>
</dbReference>
<accession>A0A7T4TWF3</accession>
<dbReference type="PANTHER" id="PTHR42718">
    <property type="entry name" value="MAJOR FACILITATOR SUPERFAMILY MULTIDRUG TRANSPORTER MFSC"/>
    <property type="match status" value="1"/>
</dbReference>
<gene>
    <name evidence="11" type="ORF">I8755_03490</name>
</gene>
<feature type="transmembrane region" description="Helical" evidence="9">
    <location>
        <begin position="110"/>
        <end position="129"/>
    </location>
</feature>
<dbReference type="InterPro" id="IPR011701">
    <property type="entry name" value="MFS"/>
</dbReference>
<organism evidence="11 12">
    <name type="scientific">Streptomyces alfalfae</name>
    <dbReference type="NCBI Taxonomy" id="1642299"/>
    <lineage>
        <taxon>Bacteria</taxon>
        <taxon>Bacillati</taxon>
        <taxon>Actinomycetota</taxon>
        <taxon>Actinomycetes</taxon>
        <taxon>Kitasatosporales</taxon>
        <taxon>Streptomycetaceae</taxon>
        <taxon>Streptomyces</taxon>
    </lineage>
</organism>
<feature type="region of interest" description="Disordered" evidence="8">
    <location>
        <begin position="482"/>
        <end position="505"/>
    </location>
</feature>
<dbReference type="RefSeq" id="WP_198501719.1">
    <property type="nucleotide sequence ID" value="NZ_CP065959.1"/>
</dbReference>
<dbReference type="InterPro" id="IPR036259">
    <property type="entry name" value="MFS_trans_sf"/>
</dbReference>
<dbReference type="Gene3D" id="1.20.1720.10">
    <property type="entry name" value="Multidrug resistance protein D"/>
    <property type="match status" value="1"/>
</dbReference>
<dbReference type="PROSITE" id="PS50850">
    <property type="entry name" value="MFS"/>
    <property type="match status" value="1"/>
</dbReference>
<feature type="transmembrane region" description="Helical" evidence="9">
    <location>
        <begin position="450"/>
        <end position="475"/>
    </location>
</feature>
<protein>
    <submittedName>
        <fullName evidence="11">MFS transporter</fullName>
    </submittedName>
</protein>
<evidence type="ECO:0000256" key="9">
    <source>
        <dbReference type="SAM" id="Phobius"/>
    </source>
</evidence>
<dbReference type="SUPFAM" id="SSF103473">
    <property type="entry name" value="MFS general substrate transporter"/>
    <property type="match status" value="1"/>
</dbReference>
<feature type="transmembrane region" description="Helical" evidence="9">
    <location>
        <begin position="52"/>
        <end position="69"/>
    </location>
</feature>
<feature type="transmembrane region" description="Helical" evidence="9">
    <location>
        <begin position="301"/>
        <end position="325"/>
    </location>
</feature>
<comment type="subcellular location">
    <subcellularLocation>
        <location evidence="1">Cell membrane</location>
        <topology evidence="1">Multi-pass membrane protein</topology>
    </subcellularLocation>
</comment>
<dbReference type="Proteomes" id="UP000596130">
    <property type="component" value="Chromosome"/>
</dbReference>
<evidence type="ECO:0000259" key="10">
    <source>
        <dbReference type="PROSITE" id="PS50850"/>
    </source>
</evidence>
<evidence type="ECO:0000256" key="3">
    <source>
        <dbReference type="ARBA" id="ARBA00022475"/>
    </source>
</evidence>
<feature type="transmembrane region" description="Helical" evidence="9">
    <location>
        <begin position="202"/>
        <end position="222"/>
    </location>
</feature>
<evidence type="ECO:0000256" key="4">
    <source>
        <dbReference type="ARBA" id="ARBA00022692"/>
    </source>
</evidence>
<evidence type="ECO:0000256" key="8">
    <source>
        <dbReference type="SAM" id="MobiDB-lite"/>
    </source>
</evidence>
<keyword evidence="6 9" id="KW-0472">Membrane</keyword>
<keyword evidence="2" id="KW-0813">Transport</keyword>
<keyword evidence="7" id="KW-0046">Antibiotic resistance</keyword>
<dbReference type="GO" id="GO:0046677">
    <property type="term" value="P:response to antibiotic"/>
    <property type="evidence" value="ECO:0007669"/>
    <property type="project" value="UniProtKB-KW"/>
</dbReference>
<feature type="transmembrane region" description="Helical" evidence="9">
    <location>
        <begin position="141"/>
        <end position="162"/>
    </location>
</feature>
<evidence type="ECO:0000256" key="1">
    <source>
        <dbReference type="ARBA" id="ARBA00004651"/>
    </source>
</evidence>
<feature type="transmembrane region" description="Helical" evidence="9">
    <location>
        <begin position="81"/>
        <end position="104"/>
    </location>
</feature>
<sequence length="505" mass="52024">MVSVAAEPDPRRWKALVFICLAELMVVLDGTIVNIALPSAQQDLHFSDADRQWVVTAYALAFGGLLLFGGRVADLWNRRHAFLLGAVGFAAASAVGGAAVNTAMLMGSRAVQGAFAALLAPAALSLLSVMFTRADERAKAFGVYGAIAGAGAAIGLLLGGVLTEYLTWRWTLLINIAFSAVAALGVRYVADERVPGRRGRRLDLPGAVLATGGLVCLVYGLTRAESDGWAAPVTLSLLGGAVVLLAVFVVLEARVPEPLLPLRVVLDRNRGGAYLCLAVVFVGMFGLFLFLTFYLQRDLGFSPLVCGAAFLPLTVGIMIGATLIGTRLAPLVPARPLITAGFLVGASGLVVLAQITPTGSYTTVVLPGMFVMGLGLGTVLMPAVGLATHAVTPRDAGVASAMVTTAQQIGCAVGTALLNTVAATATAAHLREHPPLDPATALTATARATVHGYSTAMWCAAGILAVVGVAAAALIDHRPRTTAVRPADEGGDGHRRTPVREAGPS</sequence>
<name>A0A7T4TWF3_9ACTN</name>
<evidence type="ECO:0000256" key="2">
    <source>
        <dbReference type="ARBA" id="ARBA00022448"/>
    </source>
</evidence>
<keyword evidence="3" id="KW-1003">Cell membrane</keyword>
<dbReference type="AlphaFoldDB" id="A0A7T4TWF3"/>
<feature type="transmembrane region" description="Helical" evidence="9">
    <location>
        <begin position="337"/>
        <end position="356"/>
    </location>
</feature>
<evidence type="ECO:0000256" key="5">
    <source>
        <dbReference type="ARBA" id="ARBA00022989"/>
    </source>
</evidence>
<feature type="transmembrane region" description="Helical" evidence="9">
    <location>
        <begin position="228"/>
        <end position="251"/>
    </location>
</feature>
<feature type="transmembrane region" description="Helical" evidence="9">
    <location>
        <begin position="15"/>
        <end position="37"/>
    </location>
</feature>
<dbReference type="CDD" id="cd17321">
    <property type="entry name" value="MFS_MMR_MDR_like"/>
    <property type="match status" value="1"/>
</dbReference>
<dbReference type="Gene3D" id="1.20.1250.20">
    <property type="entry name" value="MFS general substrate transporter like domains"/>
    <property type="match status" value="1"/>
</dbReference>
<dbReference type="GO" id="GO:0022857">
    <property type="term" value="F:transmembrane transporter activity"/>
    <property type="evidence" value="ECO:0007669"/>
    <property type="project" value="InterPro"/>
</dbReference>
<feature type="transmembrane region" description="Helical" evidence="9">
    <location>
        <begin position="168"/>
        <end position="190"/>
    </location>
</feature>
<feature type="transmembrane region" description="Helical" evidence="9">
    <location>
        <begin position="272"/>
        <end position="295"/>
    </location>
</feature>
<dbReference type="InterPro" id="IPR020846">
    <property type="entry name" value="MFS_dom"/>
</dbReference>
<evidence type="ECO:0000256" key="6">
    <source>
        <dbReference type="ARBA" id="ARBA00023136"/>
    </source>
</evidence>